<dbReference type="InterPro" id="IPR000092">
    <property type="entry name" value="Polyprenyl_synt"/>
</dbReference>
<evidence type="ECO:0000256" key="3">
    <source>
        <dbReference type="RuleBase" id="RU004466"/>
    </source>
</evidence>
<dbReference type="PROSITE" id="PS00444">
    <property type="entry name" value="POLYPRENYL_SYNTHASE_2"/>
    <property type="match status" value="1"/>
</dbReference>
<dbReference type="InterPro" id="IPR008949">
    <property type="entry name" value="Isoprenoid_synthase_dom_sf"/>
</dbReference>
<keyword evidence="3" id="KW-0808">Transferase</keyword>
<comment type="similarity">
    <text evidence="3">Belongs to the FPP/GGPP synthase family.</text>
</comment>
<dbReference type="CDD" id="cd00685">
    <property type="entry name" value="Trans_IPPS_HT"/>
    <property type="match status" value="1"/>
</dbReference>
<dbReference type="RefSeq" id="WP_379568715.1">
    <property type="nucleotide sequence ID" value="NZ_JBHUFV010000003.1"/>
</dbReference>
<gene>
    <name evidence="4" type="ORF">ACFSKW_02720</name>
</gene>
<dbReference type="SFLD" id="SFLDS00005">
    <property type="entry name" value="Isoprenoid_Synthase_Type_I"/>
    <property type="match status" value="1"/>
</dbReference>
<evidence type="ECO:0000313" key="5">
    <source>
        <dbReference type="Proteomes" id="UP001597368"/>
    </source>
</evidence>
<protein>
    <submittedName>
        <fullName evidence="4">Polyprenyl synthetase family protein</fullName>
    </submittedName>
</protein>
<reference evidence="5" key="1">
    <citation type="journal article" date="2019" name="Int. J. Syst. Evol. Microbiol.">
        <title>The Global Catalogue of Microorganisms (GCM) 10K type strain sequencing project: providing services to taxonomists for standard genome sequencing and annotation.</title>
        <authorList>
            <consortium name="The Broad Institute Genomics Platform"/>
            <consortium name="The Broad Institute Genome Sequencing Center for Infectious Disease"/>
            <person name="Wu L."/>
            <person name="Ma J."/>
        </authorList>
    </citation>
    <scope>NUCLEOTIDE SEQUENCE [LARGE SCALE GENOMIC DNA]</scope>
    <source>
        <strain evidence="5">ICMP 6774ER</strain>
    </source>
</reference>
<evidence type="ECO:0000256" key="1">
    <source>
        <dbReference type="ARBA" id="ARBA00022723"/>
    </source>
</evidence>
<keyword evidence="5" id="KW-1185">Reference proteome</keyword>
<dbReference type="PANTHER" id="PTHR12001:SF86">
    <property type="entry name" value="GERANYLGERANYL DIPHOSPHATE SYNTHASE"/>
    <property type="match status" value="1"/>
</dbReference>
<dbReference type="Gene3D" id="1.10.600.10">
    <property type="entry name" value="Farnesyl Diphosphate Synthase"/>
    <property type="match status" value="1"/>
</dbReference>
<evidence type="ECO:0000313" key="4">
    <source>
        <dbReference type="EMBL" id="MFD1930382.1"/>
    </source>
</evidence>
<sequence length="339" mass="35074">MADLALPADTLSRCRELLEPAMRAAVADLHPWGARMAAFSLGWSDIDGTPIEGDAGKGLRPAVAMLCAQAAGGTLETALPGAVAVELVHAFSLVHDDIIDSDERRRHKPAVWKAYGVGPAILAGDALLALAIRSAATGPHAAAATGHLSSALVRLVHGQTQDMAFEERPWNGHDAVSVAEYTGMAADKTGSLLACAAALGVTLAGASEPLAARMHDMGLELGLAFQMVDDVLGIWGDPSHTGKPVFGDLRRRKKTLPVLAALASGSPAGRELSALLACGADDEDSVRLAAELIEAAGGRTTTLAIAARHASRALDILDSTFPAATDLRTLCVSLTDRTH</sequence>
<dbReference type="EMBL" id="JBHUFV010000003">
    <property type="protein sequence ID" value="MFD1930382.1"/>
    <property type="molecule type" value="Genomic_DNA"/>
</dbReference>
<keyword evidence="1" id="KW-0479">Metal-binding</keyword>
<dbReference type="PROSITE" id="PS00723">
    <property type="entry name" value="POLYPRENYL_SYNTHASE_1"/>
    <property type="match status" value="1"/>
</dbReference>
<proteinExistence type="inferred from homology"/>
<dbReference type="Pfam" id="PF00348">
    <property type="entry name" value="polyprenyl_synt"/>
    <property type="match status" value="1"/>
</dbReference>
<dbReference type="SUPFAM" id="SSF48576">
    <property type="entry name" value="Terpenoid synthases"/>
    <property type="match status" value="1"/>
</dbReference>
<organism evidence="4 5">
    <name type="scientific">Nonomuraea mangrovi</name>
    <dbReference type="NCBI Taxonomy" id="2316207"/>
    <lineage>
        <taxon>Bacteria</taxon>
        <taxon>Bacillati</taxon>
        <taxon>Actinomycetota</taxon>
        <taxon>Actinomycetes</taxon>
        <taxon>Streptosporangiales</taxon>
        <taxon>Streptosporangiaceae</taxon>
        <taxon>Nonomuraea</taxon>
    </lineage>
</organism>
<evidence type="ECO:0000256" key="2">
    <source>
        <dbReference type="ARBA" id="ARBA00022842"/>
    </source>
</evidence>
<accession>A0ABW4SLF7</accession>
<comment type="caution">
    <text evidence="4">The sequence shown here is derived from an EMBL/GenBank/DDBJ whole genome shotgun (WGS) entry which is preliminary data.</text>
</comment>
<dbReference type="InterPro" id="IPR033749">
    <property type="entry name" value="Polyprenyl_synt_CS"/>
</dbReference>
<keyword evidence="2" id="KW-0460">Magnesium</keyword>
<dbReference type="Proteomes" id="UP001597368">
    <property type="component" value="Unassembled WGS sequence"/>
</dbReference>
<dbReference type="PANTHER" id="PTHR12001">
    <property type="entry name" value="GERANYLGERANYL PYROPHOSPHATE SYNTHASE"/>
    <property type="match status" value="1"/>
</dbReference>
<name>A0ABW4SLF7_9ACTN</name>